<proteinExistence type="predicted"/>
<dbReference type="Proteomes" id="UP001379600">
    <property type="component" value="Unassembled WGS sequence"/>
</dbReference>
<protein>
    <submittedName>
        <fullName evidence="1">Uncharacterized protein</fullName>
    </submittedName>
</protein>
<evidence type="ECO:0000313" key="2">
    <source>
        <dbReference type="Proteomes" id="UP001379600"/>
    </source>
</evidence>
<gene>
    <name evidence="1" type="ORF">WF787_03320</name>
</gene>
<evidence type="ECO:0000313" key="1">
    <source>
        <dbReference type="EMBL" id="MEJ3690257.1"/>
    </source>
</evidence>
<accession>A0AB35XXM5</accession>
<dbReference type="RefSeq" id="WP_337678804.1">
    <property type="nucleotide sequence ID" value="NZ_JBBFKB010000094.1"/>
</dbReference>
<keyword evidence="2" id="KW-1185">Reference proteome</keyword>
<dbReference type="EMBL" id="JBBFKC010000002">
    <property type="protein sequence ID" value="MEJ3690257.1"/>
    <property type="molecule type" value="Genomic_DNA"/>
</dbReference>
<reference evidence="1 2" key="1">
    <citation type="submission" date="2024-03" db="EMBL/GenBank/DDBJ databases">
        <authorList>
            <person name="Plomp N."/>
            <person name="Harmsen H.J."/>
        </authorList>
    </citation>
    <scope>NUCLEOTIDE SEQUENCE [LARGE SCALE GENOMIC DNA]</scope>
    <source>
        <strain evidence="1 2">HTF-76H</strain>
    </source>
</reference>
<dbReference type="AlphaFoldDB" id="A0AB35XXM5"/>
<organism evidence="1 2">
    <name type="scientific">Faecalibacterium taiwanense</name>
    <dbReference type="NCBI Taxonomy" id="3030638"/>
    <lineage>
        <taxon>Bacteria</taxon>
        <taxon>Bacillati</taxon>
        <taxon>Bacillota</taxon>
        <taxon>Clostridia</taxon>
        <taxon>Eubacteriales</taxon>
        <taxon>Oscillospiraceae</taxon>
        <taxon>Faecalibacterium</taxon>
    </lineage>
</organism>
<sequence>MTKAESALHMIEKEREQNNNNRLFAREINAVYEQHPSDAYAFGIDMFLLGIAKGRRMEKAARKGGAR</sequence>
<name>A0AB35XXM5_9FIRM</name>
<comment type="caution">
    <text evidence="1">The sequence shown here is derived from an EMBL/GenBank/DDBJ whole genome shotgun (WGS) entry which is preliminary data.</text>
</comment>